<evidence type="ECO:0000313" key="6">
    <source>
        <dbReference type="EMBL" id="GAJ04337.1"/>
    </source>
</evidence>
<keyword evidence="1" id="KW-0479">Metal-binding</keyword>
<organism evidence="6">
    <name type="scientific">marine sediment metagenome</name>
    <dbReference type="NCBI Taxonomy" id="412755"/>
    <lineage>
        <taxon>unclassified sequences</taxon>
        <taxon>metagenomes</taxon>
        <taxon>ecological metagenomes</taxon>
    </lineage>
</organism>
<gene>
    <name evidence="6" type="ORF">S12H4_53712</name>
</gene>
<dbReference type="GO" id="GO:0016491">
    <property type="term" value="F:oxidoreductase activity"/>
    <property type="evidence" value="ECO:0007669"/>
    <property type="project" value="UniProtKB-KW"/>
</dbReference>
<accession>X1UL61</accession>
<evidence type="ECO:0000259" key="5">
    <source>
        <dbReference type="Pfam" id="PF02662"/>
    </source>
</evidence>
<keyword evidence="4" id="KW-0411">Iron-sulfur</keyword>
<feature type="non-terminal residue" evidence="6">
    <location>
        <position position="1"/>
    </location>
</feature>
<protein>
    <recommendedName>
        <fullName evidence="5">F420-non-reducing hydrogenase iron-sulfur subunit D domain-containing protein</fullName>
    </recommendedName>
</protein>
<reference evidence="6" key="1">
    <citation type="journal article" date="2014" name="Front. Microbiol.">
        <title>High frequency of phylogenetically diverse reductive dehalogenase-homologous genes in deep subseafloor sedimentary metagenomes.</title>
        <authorList>
            <person name="Kawai M."/>
            <person name="Futagami T."/>
            <person name="Toyoda A."/>
            <person name="Takaki Y."/>
            <person name="Nishi S."/>
            <person name="Hori S."/>
            <person name="Arai W."/>
            <person name="Tsubouchi T."/>
            <person name="Morono Y."/>
            <person name="Uchiyama I."/>
            <person name="Ito T."/>
            <person name="Fujiyama A."/>
            <person name="Inagaki F."/>
            <person name="Takami H."/>
        </authorList>
    </citation>
    <scope>NUCLEOTIDE SEQUENCE</scope>
    <source>
        <strain evidence="6">Expedition CK06-06</strain>
    </source>
</reference>
<comment type="caution">
    <text evidence="6">The sequence shown here is derived from an EMBL/GenBank/DDBJ whole genome shotgun (WGS) entry which is preliminary data.</text>
</comment>
<dbReference type="Pfam" id="PF02662">
    <property type="entry name" value="FlpD"/>
    <property type="match status" value="1"/>
</dbReference>
<proteinExistence type="predicted"/>
<dbReference type="GO" id="GO:0051536">
    <property type="term" value="F:iron-sulfur cluster binding"/>
    <property type="evidence" value="ECO:0007669"/>
    <property type="project" value="UniProtKB-KW"/>
</dbReference>
<feature type="domain" description="F420-non-reducing hydrogenase iron-sulfur subunit D" evidence="5">
    <location>
        <begin position="1"/>
        <end position="98"/>
    </location>
</feature>
<evidence type="ECO:0000256" key="4">
    <source>
        <dbReference type="ARBA" id="ARBA00023014"/>
    </source>
</evidence>
<evidence type="ECO:0000256" key="3">
    <source>
        <dbReference type="ARBA" id="ARBA00023004"/>
    </source>
</evidence>
<dbReference type="AlphaFoldDB" id="X1UL61"/>
<dbReference type="EMBL" id="BARW01034242">
    <property type="protein sequence ID" value="GAJ04337.1"/>
    <property type="molecule type" value="Genomic_DNA"/>
</dbReference>
<dbReference type="InterPro" id="IPR003813">
    <property type="entry name" value="MvhD/FlpD"/>
</dbReference>
<evidence type="ECO:0000256" key="2">
    <source>
        <dbReference type="ARBA" id="ARBA00023002"/>
    </source>
</evidence>
<keyword evidence="3" id="KW-0408">Iron</keyword>
<name>X1UL61_9ZZZZ</name>
<sequence length="100" mass="11579">IQYPTNTRIVRTMCSGRVDIDFIKHCFERGAGVVMLTGCHPQDCHYISGNDFAIKREKKIRNWMRKNNIVDERFIIEWISAAEGKKFSDVVSKASKIVMK</sequence>
<evidence type="ECO:0000256" key="1">
    <source>
        <dbReference type="ARBA" id="ARBA00022723"/>
    </source>
</evidence>
<dbReference type="GO" id="GO:0046872">
    <property type="term" value="F:metal ion binding"/>
    <property type="evidence" value="ECO:0007669"/>
    <property type="project" value="UniProtKB-KW"/>
</dbReference>
<keyword evidence="2" id="KW-0560">Oxidoreductase</keyword>